<dbReference type="EMBL" id="FOJM01000016">
    <property type="protein sequence ID" value="SFA56519.1"/>
    <property type="molecule type" value="Genomic_DNA"/>
</dbReference>
<dbReference type="PROSITE" id="PS50930">
    <property type="entry name" value="HTH_LYTTR"/>
    <property type="match status" value="1"/>
</dbReference>
<keyword evidence="3" id="KW-0238">DNA-binding</keyword>
<feature type="transmembrane region" description="Helical" evidence="1">
    <location>
        <begin position="60"/>
        <end position="82"/>
    </location>
</feature>
<dbReference type="InterPro" id="IPR046947">
    <property type="entry name" value="LytR-like"/>
</dbReference>
<proteinExistence type="predicted"/>
<evidence type="ECO:0000313" key="3">
    <source>
        <dbReference type="EMBL" id="SFA56519.1"/>
    </source>
</evidence>
<dbReference type="PANTHER" id="PTHR37299:SF1">
    <property type="entry name" value="STAGE 0 SPORULATION PROTEIN A HOMOLOG"/>
    <property type="match status" value="1"/>
</dbReference>
<keyword evidence="1" id="KW-0472">Membrane</keyword>
<keyword evidence="4" id="KW-1185">Reference proteome</keyword>
<protein>
    <submittedName>
        <fullName evidence="3">LytTr DNA-binding domain-containing protein</fullName>
    </submittedName>
</protein>
<feature type="transmembrane region" description="Helical" evidence="1">
    <location>
        <begin position="26"/>
        <end position="48"/>
    </location>
</feature>
<accession>A0A1I0TX53</accession>
<dbReference type="InterPro" id="IPR007492">
    <property type="entry name" value="LytTR_DNA-bd_dom"/>
</dbReference>
<organism evidence="3 4">
    <name type="scientific">Pedobacter suwonensis</name>
    <dbReference type="NCBI Taxonomy" id="332999"/>
    <lineage>
        <taxon>Bacteria</taxon>
        <taxon>Pseudomonadati</taxon>
        <taxon>Bacteroidota</taxon>
        <taxon>Sphingobacteriia</taxon>
        <taxon>Sphingobacteriales</taxon>
        <taxon>Sphingobacteriaceae</taxon>
        <taxon>Pedobacter</taxon>
    </lineage>
</organism>
<dbReference type="Pfam" id="PF04397">
    <property type="entry name" value="LytTR"/>
    <property type="match status" value="1"/>
</dbReference>
<evidence type="ECO:0000256" key="1">
    <source>
        <dbReference type="SAM" id="Phobius"/>
    </source>
</evidence>
<dbReference type="PANTHER" id="PTHR37299">
    <property type="entry name" value="TRANSCRIPTIONAL REGULATOR-RELATED"/>
    <property type="match status" value="1"/>
</dbReference>
<dbReference type="AlphaFoldDB" id="A0A1I0TX53"/>
<name>A0A1I0TX53_9SPHI</name>
<evidence type="ECO:0000259" key="2">
    <source>
        <dbReference type="PROSITE" id="PS50930"/>
    </source>
</evidence>
<evidence type="ECO:0000313" key="4">
    <source>
        <dbReference type="Proteomes" id="UP000198836"/>
    </source>
</evidence>
<dbReference type="STRING" id="332999.SAMN04488511_11623"/>
<dbReference type="GO" id="GO:0000156">
    <property type="term" value="F:phosphorelay response regulator activity"/>
    <property type="evidence" value="ECO:0007669"/>
    <property type="project" value="InterPro"/>
</dbReference>
<keyword evidence="1" id="KW-1133">Transmembrane helix</keyword>
<gene>
    <name evidence="3" type="ORF">SAMN04488511_11623</name>
</gene>
<dbReference type="SMART" id="SM00850">
    <property type="entry name" value="LytTR"/>
    <property type="match status" value="1"/>
</dbReference>
<dbReference type="Proteomes" id="UP000198836">
    <property type="component" value="Unassembled WGS sequence"/>
</dbReference>
<reference evidence="4" key="1">
    <citation type="submission" date="2016-10" db="EMBL/GenBank/DDBJ databases">
        <authorList>
            <person name="Varghese N."/>
            <person name="Submissions S."/>
        </authorList>
    </citation>
    <scope>NUCLEOTIDE SEQUENCE [LARGE SCALE GENOMIC DNA]</scope>
    <source>
        <strain evidence="4">DSM 18130</strain>
    </source>
</reference>
<dbReference type="GO" id="GO:0003677">
    <property type="term" value="F:DNA binding"/>
    <property type="evidence" value="ECO:0007669"/>
    <property type="project" value="UniProtKB-KW"/>
</dbReference>
<sequence>MYRVTVYLDRVYPWTTKLPQRISMQIFLGIILPTVVTFLLAAGYFAAYGVNILTTNYHRYALPFISLLITIFNGYYLVYYLFKHSKVTPVDAIGYGNVVAQESVDTTLPLQKDTFIAHTFSSSVPILTSEIAYFYRYNGHVFLRKFEGEDFVISQSLEQIEKALDQHTFFRVARYMIVNRAAIVSYAPLAYGKIGVTLRPPYKEQVSASKILAHNFRRWIAENSPSQEV</sequence>
<dbReference type="Gene3D" id="2.40.50.1020">
    <property type="entry name" value="LytTr DNA-binding domain"/>
    <property type="match status" value="1"/>
</dbReference>
<keyword evidence="1" id="KW-0812">Transmembrane</keyword>
<feature type="domain" description="HTH LytTR-type" evidence="2">
    <location>
        <begin position="121"/>
        <end position="210"/>
    </location>
</feature>